<feature type="transmembrane region" description="Helical" evidence="8">
    <location>
        <begin position="150"/>
        <end position="170"/>
    </location>
</feature>
<dbReference type="SMART" id="SM00388">
    <property type="entry name" value="HisKA"/>
    <property type="match status" value="1"/>
</dbReference>
<dbReference type="EMBL" id="JAHQXF010000001">
    <property type="protein sequence ID" value="MBV0924060.1"/>
    <property type="molecule type" value="Genomic_DNA"/>
</dbReference>
<dbReference type="Proteomes" id="UP000766550">
    <property type="component" value="Unassembled WGS sequence"/>
</dbReference>
<feature type="transmembrane region" description="Helical" evidence="8">
    <location>
        <begin position="100"/>
        <end position="118"/>
    </location>
</feature>
<dbReference type="PRINTS" id="PR00344">
    <property type="entry name" value="BCTRLSENSOR"/>
</dbReference>
<evidence type="ECO:0000313" key="10">
    <source>
        <dbReference type="EMBL" id="MBV0924060.1"/>
    </source>
</evidence>
<dbReference type="PROSITE" id="PS50109">
    <property type="entry name" value="HIS_KIN"/>
    <property type="match status" value="1"/>
</dbReference>
<dbReference type="Pfam" id="PF02518">
    <property type="entry name" value="HATPase_c"/>
    <property type="match status" value="1"/>
</dbReference>
<feature type="domain" description="Histidine kinase" evidence="9">
    <location>
        <begin position="362"/>
        <end position="596"/>
    </location>
</feature>
<evidence type="ECO:0000256" key="3">
    <source>
        <dbReference type="ARBA" id="ARBA00022553"/>
    </source>
</evidence>
<dbReference type="Gene3D" id="1.10.287.130">
    <property type="match status" value="1"/>
</dbReference>
<organism evidence="10 11">
    <name type="scientific">Haloarcula limicola</name>
    <dbReference type="NCBI Taxonomy" id="1429915"/>
    <lineage>
        <taxon>Archaea</taxon>
        <taxon>Methanobacteriati</taxon>
        <taxon>Methanobacteriota</taxon>
        <taxon>Stenosarchaea group</taxon>
        <taxon>Halobacteria</taxon>
        <taxon>Halobacteriales</taxon>
        <taxon>Haloarculaceae</taxon>
        <taxon>Haloarcula</taxon>
    </lineage>
</organism>
<dbReference type="PANTHER" id="PTHR43711">
    <property type="entry name" value="TWO-COMPONENT HISTIDINE KINASE"/>
    <property type="match status" value="1"/>
</dbReference>
<name>A0A8J7Y3I1_9EURY</name>
<dbReference type="PANTHER" id="PTHR43711:SF1">
    <property type="entry name" value="HISTIDINE KINASE 1"/>
    <property type="match status" value="1"/>
</dbReference>
<feature type="transmembrane region" description="Helical" evidence="8">
    <location>
        <begin position="6"/>
        <end position="27"/>
    </location>
</feature>
<dbReference type="InterPro" id="IPR050736">
    <property type="entry name" value="Sensor_HK_Regulatory"/>
</dbReference>
<dbReference type="GO" id="GO:0000155">
    <property type="term" value="F:phosphorelay sensor kinase activity"/>
    <property type="evidence" value="ECO:0007669"/>
    <property type="project" value="InterPro"/>
</dbReference>
<evidence type="ECO:0000256" key="6">
    <source>
        <dbReference type="ARBA" id="ARBA00023012"/>
    </source>
</evidence>
<evidence type="ECO:0000256" key="5">
    <source>
        <dbReference type="ARBA" id="ARBA00022777"/>
    </source>
</evidence>
<dbReference type="CDD" id="cd00082">
    <property type="entry name" value="HisKA"/>
    <property type="match status" value="1"/>
</dbReference>
<reference evidence="10 11" key="1">
    <citation type="submission" date="2021-06" db="EMBL/GenBank/DDBJ databases">
        <title>New haloarchaea isolates fom saline soil.</title>
        <authorList>
            <person name="Duran-Viseras A."/>
            <person name="Sanchez-Porro C.S."/>
            <person name="Ventosa A."/>
        </authorList>
    </citation>
    <scope>NUCLEOTIDE SEQUENCE [LARGE SCALE GENOMIC DNA]</scope>
    <source>
        <strain evidence="10 11">JCM 183640</strain>
    </source>
</reference>
<keyword evidence="11" id="KW-1185">Reference proteome</keyword>
<dbReference type="InterPro" id="IPR003594">
    <property type="entry name" value="HATPase_dom"/>
</dbReference>
<accession>A0A8J7Y3I1</accession>
<keyword evidence="3" id="KW-0597">Phosphoprotein</keyword>
<dbReference type="Gene3D" id="3.30.450.20">
    <property type="entry name" value="PAS domain"/>
    <property type="match status" value="1"/>
</dbReference>
<evidence type="ECO:0000256" key="2">
    <source>
        <dbReference type="ARBA" id="ARBA00012438"/>
    </source>
</evidence>
<dbReference type="Gene3D" id="3.30.565.10">
    <property type="entry name" value="Histidine kinase-like ATPase, C-terminal domain"/>
    <property type="match status" value="1"/>
</dbReference>
<dbReference type="InterPro" id="IPR004358">
    <property type="entry name" value="Sig_transdc_His_kin-like_C"/>
</dbReference>
<dbReference type="SMART" id="SM00387">
    <property type="entry name" value="HATPase_c"/>
    <property type="match status" value="1"/>
</dbReference>
<evidence type="ECO:0000256" key="4">
    <source>
        <dbReference type="ARBA" id="ARBA00022679"/>
    </source>
</evidence>
<keyword evidence="5" id="KW-0418">Kinase</keyword>
<comment type="caution">
    <text evidence="10">The sequence shown here is derived from an EMBL/GenBank/DDBJ whole genome shotgun (WGS) entry which is preliminary data.</text>
</comment>
<dbReference type="RefSeq" id="WP_162317141.1">
    <property type="nucleotide sequence ID" value="NZ_JAHQXF010000001.1"/>
</dbReference>
<sequence length="611" mass="66130">MPLVFAAYAVALSVTIVIGGALAVWVYVHHRSVRGSDWFLLHLISGVAWLACFLAHILVKDADLQILAAIFTAKFTAVTFVAVVVFTAVYSEANFHRHPVVGTVLGGIVLLALLPTWVEPFRSLFYRGFEAHTEPFHYVIVEKTPLYETLGLLLMAVAAYGLYCVTRYMLSTPQRSRNQQALFVLGVLSVMLAIVLDSGGLSLVDGLSIVEFGVLPYLVFVSLALFRFRLFDVLPVARNAVVEELRDPVFVLDDERRLVDFNDAALAVLPRAGDRIGEAFVDVHPTLAAGIDLGPKAGDASARLTLDVSGDTRHYSVNASRVGDDGGGADWYSILLRDVTDLERSRWQLAKQNERLEQVASAISHDLRNPISVADGHAELLAERLAADSLSGDELESARADLAKTRDSHERMGEIIEDLLTLARGGKTVEETEPVSLSTTAWEAWGNVETSGATLSLTGERTVEADRSKLLSIFENLFRNAVEHSSTSSRLQPDDAVEHGSTSGRTRSDDAAEHGPADVTVTVEATDDGFAVADDGPGIPEVHRERVFEDGYTTDEEGTGLGLSIVRTMAESHGWTVELDGDADGARFVFSTDGGASASSVTRSKPPARAR</sequence>
<gene>
    <name evidence="10" type="ORF">KTS45_07565</name>
</gene>
<dbReference type="Pfam" id="PF00512">
    <property type="entry name" value="HisKA"/>
    <property type="match status" value="1"/>
</dbReference>
<feature type="transmembrane region" description="Helical" evidence="8">
    <location>
        <begin position="209"/>
        <end position="228"/>
    </location>
</feature>
<feature type="transmembrane region" description="Helical" evidence="8">
    <location>
        <begin position="39"/>
        <end position="59"/>
    </location>
</feature>
<feature type="compositionally biased region" description="Basic and acidic residues" evidence="7">
    <location>
        <begin position="506"/>
        <end position="515"/>
    </location>
</feature>
<keyword evidence="8" id="KW-1133">Transmembrane helix</keyword>
<dbReference type="InterPro" id="IPR013656">
    <property type="entry name" value="PAS_4"/>
</dbReference>
<evidence type="ECO:0000256" key="1">
    <source>
        <dbReference type="ARBA" id="ARBA00000085"/>
    </source>
</evidence>
<dbReference type="InterPro" id="IPR005467">
    <property type="entry name" value="His_kinase_dom"/>
</dbReference>
<dbReference type="InterPro" id="IPR003661">
    <property type="entry name" value="HisK_dim/P_dom"/>
</dbReference>
<dbReference type="InterPro" id="IPR031621">
    <property type="entry name" value="HisKA_7TM"/>
</dbReference>
<proteinExistence type="predicted"/>
<dbReference type="InterPro" id="IPR036097">
    <property type="entry name" value="HisK_dim/P_sf"/>
</dbReference>
<feature type="transmembrane region" description="Helical" evidence="8">
    <location>
        <begin position="182"/>
        <end position="203"/>
    </location>
</feature>
<dbReference type="AlphaFoldDB" id="A0A8J7Y3I1"/>
<keyword evidence="8" id="KW-0472">Membrane</keyword>
<keyword evidence="8" id="KW-0812">Transmembrane</keyword>
<dbReference type="CDD" id="cd00075">
    <property type="entry name" value="HATPase"/>
    <property type="match status" value="1"/>
</dbReference>
<evidence type="ECO:0000259" key="9">
    <source>
        <dbReference type="PROSITE" id="PS50109"/>
    </source>
</evidence>
<dbReference type="Pfam" id="PF16927">
    <property type="entry name" value="HisKA_7TM"/>
    <property type="match status" value="1"/>
</dbReference>
<dbReference type="SUPFAM" id="SSF55874">
    <property type="entry name" value="ATPase domain of HSP90 chaperone/DNA topoisomerase II/histidine kinase"/>
    <property type="match status" value="1"/>
</dbReference>
<dbReference type="SUPFAM" id="SSF47384">
    <property type="entry name" value="Homodimeric domain of signal transducing histidine kinase"/>
    <property type="match status" value="1"/>
</dbReference>
<comment type="catalytic activity">
    <reaction evidence="1">
        <text>ATP + protein L-histidine = ADP + protein N-phospho-L-histidine.</text>
        <dbReference type="EC" id="2.7.13.3"/>
    </reaction>
</comment>
<evidence type="ECO:0000256" key="7">
    <source>
        <dbReference type="SAM" id="MobiDB-lite"/>
    </source>
</evidence>
<feature type="region of interest" description="Disordered" evidence="7">
    <location>
        <begin position="591"/>
        <end position="611"/>
    </location>
</feature>
<keyword evidence="4" id="KW-0808">Transferase</keyword>
<feature type="region of interest" description="Disordered" evidence="7">
    <location>
        <begin position="484"/>
        <end position="515"/>
    </location>
</feature>
<evidence type="ECO:0000256" key="8">
    <source>
        <dbReference type="SAM" id="Phobius"/>
    </source>
</evidence>
<keyword evidence="6" id="KW-0902">Two-component regulatory system</keyword>
<protein>
    <recommendedName>
        <fullName evidence="2">histidine kinase</fullName>
        <ecNumber evidence="2">2.7.13.3</ecNumber>
    </recommendedName>
</protein>
<dbReference type="InterPro" id="IPR036890">
    <property type="entry name" value="HATPase_C_sf"/>
</dbReference>
<feature type="transmembrane region" description="Helical" evidence="8">
    <location>
        <begin position="65"/>
        <end position="88"/>
    </location>
</feature>
<dbReference type="Pfam" id="PF08448">
    <property type="entry name" value="PAS_4"/>
    <property type="match status" value="1"/>
</dbReference>
<dbReference type="OrthoDB" id="8127at2157"/>
<evidence type="ECO:0000313" key="11">
    <source>
        <dbReference type="Proteomes" id="UP000766550"/>
    </source>
</evidence>
<dbReference type="EC" id="2.7.13.3" evidence="2"/>